<dbReference type="EMBL" id="JADFTS010000004">
    <property type="protein sequence ID" value="KAF9610398.1"/>
    <property type="molecule type" value="Genomic_DNA"/>
</dbReference>
<dbReference type="InterPro" id="IPR036322">
    <property type="entry name" value="WD40_repeat_dom_sf"/>
</dbReference>
<accession>A0A835I5K5</accession>
<dbReference type="Proteomes" id="UP000631114">
    <property type="component" value="Unassembled WGS sequence"/>
</dbReference>
<dbReference type="AlphaFoldDB" id="A0A835I5K5"/>
<evidence type="ECO:0000313" key="1">
    <source>
        <dbReference type="EMBL" id="KAF9610398.1"/>
    </source>
</evidence>
<protein>
    <submittedName>
        <fullName evidence="1">Uncharacterized protein</fullName>
    </submittedName>
</protein>
<comment type="caution">
    <text evidence="1">The sequence shown here is derived from an EMBL/GenBank/DDBJ whole genome shotgun (WGS) entry which is preliminary data.</text>
</comment>
<dbReference type="OrthoDB" id="1879717at2759"/>
<dbReference type="PANTHER" id="PTHR47467:SF1">
    <property type="entry name" value="WD40 REPEAT-CONTAINING PROTEIN"/>
    <property type="match status" value="1"/>
</dbReference>
<dbReference type="SUPFAM" id="SSF50978">
    <property type="entry name" value="WD40 repeat-like"/>
    <property type="match status" value="1"/>
</dbReference>
<evidence type="ECO:0000313" key="2">
    <source>
        <dbReference type="Proteomes" id="UP000631114"/>
    </source>
</evidence>
<proteinExistence type="predicted"/>
<organism evidence="1 2">
    <name type="scientific">Coptis chinensis</name>
    <dbReference type="NCBI Taxonomy" id="261450"/>
    <lineage>
        <taxon>Eukaryota</taxon>
        <taxon>Viridiplantae</taxon>
        <taxon>Streptophyta</taxon>
        <taxon>Embryophyta</taxon>
        <taxon>Tracheophyta</taxon>
        <taxon>Spermatophyta</taxon>
        <taxon>Magnoliopsida</taxon>
        <taxon>Ranunculales</taxon>
        <taxon>Ranunculaceae</taxon>
        <taxon>Coptidoideae</taxon>
        <taxon>Coptis</taxon>
    </lineage>
</organism>
<dbReference type="PANTHER" id="PTHR47467">
    <property type="entry name" value="OS01G0867200 PROTEIN"/>
    <property type="match status" value="1"/>
</dbReference>
<keyword evidence="2" id="KW-1185">Reference proteome</keyword>
<reference evidence="1 2" key="1">
    <citation type="submission" date="2020-10" db="EMBL/GenBank/DDBJ databases">
        <title>The Coptis chinensis genome and diversification of protoberbering-type alkaloids.</title>
        <authorList>
            <person name="Wang B."/>
            <person name="Shu S."/>
            <person name="Song C."/>
            <person name="Liu Y."/>
        </authorList>
    </citation>
    <scope>NUCLEOTIDE SEQUENCE [LARGE SCALE GENOMIC DNA]</scope>
    <source>
        <strain evidence="1">HL-2020</strain>
        <tissue evidence="1">Leaf</tissue>
    </source>
</reference>
<name>A0A835I5K5_9MAGN</name>
<sequence>MRGGGIEAKSLRKAVVPTSLIPNPSPASFQSNRLALHVSPDSCCCSIYVASGCHTYNLEISVEDSSLTKGKESLLIPQPAQVLSSSIVDRCPHRSEVQSVVLSETDCDGCLVLGTVDSHGHLLVSRLVTTSPDFDGVTYSVLPRDSGVGEGSWAGLCFSPSQWSTAAVAHSFGKSIDVYDQEIHIRSLHTWSALSRWMNCSKYEITGLAFSSLDSDYIYVQGVDYEVFCGNWRDNKKVFSFRGDSNWLGFSKCSSNDTLGGWCDSGSIFVADVVEKGLQPDNGTADGFSS</sequence>
<gene>
    <name evidence="1" type="ORF">IFM89_022309</name>
</gene>